<dbReference type="InterPro" id="IPR050164">
    <property type="entry name" value="Peptidase_C19"/>
</dbReference>
<keyword evidence="3 5" id="KW-0863">Zinc-finger</keyword>
<evidence type="ECO:0000313" key="10">
    <source>
        <dbReference type="EnsemblPlants" id="Kaladp0001s0186.1.v1.1"/>
    </source>
</evidence>
<keyword evidence="7" id="KW-1133">Transmembrane helix</keyword>
<dbReference type="Proteomes" id="UP000594263">
    <property type="component" value="Unplaced"/>
</dbReference>
<dbReference type="Pfam" id="PF00443">
    <property type="entry name" value="UCH"/>
    <property type="match status" value="1"/>
</dbReference>
<sequence length="1133" mass="122652">MHVWGFSVDLNSVAPFLFTALLVVYGLIYVVKNTASKYFVVDASFEGGAEPAGNGSGAGMVRVEPGIVEERRCVVCGEVGTKRCSLCKAFRYCTTKCQTAHWNSGHKRNCKKVAVGNGFKNEIAQKQEKRILFSYDEFVKLYNWNYPGFPPCGLLNCGNSCFANVVLQCLTYTKPLVAYLLEKGHQRECKKAGWCFLCEFQAHVERASRSNQAFSPVNILARLPHIGGNLGFGNQEDAHEFMRFAIDSMQSVFLDQFGGEKALHPSSHETTLIHYIFGGHLLSEVKCSSCHKVSDRYESMMDLTVEIHGDTSSLEECLDQFTTAEWLDGENMYKCDGCNAYVKAWKRLSVQQPPNILTIALKRFQSGRFGKLNKRVTFPETLDLSPYMTNPVDGTDVYSLYAVVVHIDMLNASYFGHYICYIKDFRGNWYGVDDCKVVPVDLDEVFSQGAYMLLYSRNLPRGLPQMPSEPSKRPEPLEKMESCATSFQSVATTASISASSSWGVHAPVVPFSSDFGETETNDEATSKYPCLANENGQMCGLSPTNGTEVYNNGHSNQGSCLQPYRPTELNIDECSDSGCSSSADKVPETYGNGSYIQDSATSPVLGKRQRNSSCENLLNAQSPASNFQGLAAEHLIDVSDPMEISDGLGSHIYANGTLPSCGAEEQAVKRSTLNGDTTTGAYCGQSDVCNTSSLMRRRNKSSDGVFRRGFLNRNGNKIENKVDKNSCSLSSADTSPKEKLCSDVEEMLCEDVKGHMNMSTCSGKLNCDQGSPTSPVLGKALRFQNELNAQSHSSHFQELPVQEEIFKDGVDVEGRGISDHTLENGKLTSCCGEAQPMQCPTQNGSTPVNDVCNTVGSTQKMNSRQKGLFRRGFLNQSGDTSKNKVNSDRCSPPLDEPLSKNGKDCSSIADAGSSSDTSPKEKLCGDVEEMRCDNVEGNMNIFIGSDQDVMNLSKDGSLHAAGDNGKLPCAGSNESSRDIQIDVEVTPCRDNTKLSSENGCPDASSSGGRCQAPASPSNTSSSGGKFCPDEGSRKAPAHPSNTSSSEGMFNVGANQASVSPSDTLSSVDKFCPDVDVSRTASAPSSSSSGGRFCPDIEISGPSVSPSSTSSSGGRFCPDEKQGVPSVSSSWNRQ</sequence>
<dbReference type="SUPFAM" id="SSF144232">
    <property type="entry name" value="HIT/MYND zinc finger-like"/>
    <property type="match status" value="1"/>
</dbReference>
<dbReference type="InterPro" id="IPR001394">
    <property type="entry name" value="Peptidase_C19_UCH"/>
</dbReference>
<feature type="transmembrane region" description="Helical" evidence="7">
    <location>
        <begin position="12"/>
        <end position="31"/>
    </location>
</feature>
<comment type="similarity">
    <text evidence="1">Belongs to the peptidase C19 family.</text>
</comment>
<dbReference type="Pfam" id="PF01753">
    <property type="entry name" value="zf-MYND"/>
    <property type="match status" value="1"/>
</dbReference>
<protein>
    <submittedName>
        <fullName evidence="10">Uncharacterized protein</fullName>
    </submittedName>
</protein>
<dbReference type="InterPro" id="IPR038765">
    <property type="entry name" value="Papain-like_cys_pep_sf"/>
</dbReference>
<feature type="compositionally biased region" description="Low complexity" evidence="6">
    <location>
        <begin position="1099"/>
        <end position="1113"/>
    </location>
</feature>
<dbReference type="FunFam" id="3.90.70.10:FF:000026">
    <property type="entry name" value="Ubiquitin carboxyl-terminal hydrolase 15"/>
    <property type="match status" value="1"/>
</dbReference>
<keyword evidence="7" id="KW-0472">Membrane</keyword>
<evidence type="ECO:0000256" key="3">
    <source>
        <dbReference type="ARBA" id="ARBA00022771"/>
    </source>
</evidence>
<keyword evidence="11" id="KW-1185">Reference proteome</keyword>
<dbReference type="Gene3D" id="6.10.140.2220">
    <property type="match status" value="1"/>
</dbReference>
<feature type="domain" description="USP" evidence="8">
    <location>
        <begin position="152"/>
        <end position="458"/>
    </location>
</feature>
<feature type="compositionally biased region" description="Polar residues" evidence="6">
    <location>
        <begin position="993"/>
        <end position="1023"/>
    </location>
</feature>
<dbReference type="InterPro" id="IPR018200">
    <property type="entry name" value="USP_CS"/>
</dbReference>
<accession>A0A7N0R8Q4</accession>
<evidence type="ECO:0000313" key="11">
    <source>
        <dbReference type="Proteomes" id="UP000594263"/>
    </source>
</evidence>
<keyword evidence="2" id="KW-0479">Metal-binding</keyword>
<dbReference type="AlphaFoldDB" id="A0A7N0R8Q4"/>
<dbReference type="PROSITE" id="PS50865">
    <property type="entry name" value="ZF_MYND_2"/>
    <property type="match status" value="1"/>
</dbReference>
<dbReference type="PROSITE" id="PS01360">
    <property type="entry name" value="ZF_MYND_1"/>
    <property type="match status" value="1"/>
</dbReference>
<evidence type="ECO:0000256" key="1">
    <source>
        <dbReference type="ARBA" id="ARBA00009085"/>
    </source>
</evidence>
<evidence type="ECO:0000256" key="6">
    <source>
        <dbReference type="SAM" id="MobiDB-lite"/>
    </source>
</evidence>
<evidence type="ECO:0000256" key="2">
    <source>
        <dbReference type="ARBA" id="ARBA00022723"/>
    </source>
</evidence>
<feature type="compositionally biased region" description="Low complexity" evidence="6">
    <location>
        <begin position="1077"/>
        <end position="1091"/>
    </location>
</feature>
<reference evidence="10" key="1">
    <citation type="submission" date="2021-01" db="UniProtKB">
        <authorList>
            <consortium name="EnsemblPlants"/>
        </authorList>
    </citation>
    <scope>IDENTIFICATION</scope>
</reference>
<name>A0A7N0R8Q4_KALFE</name>
<evidence type="ECO:0000256" key="4">
    <source>
        <dbReference type="ARBA" id="ARBA00022833"/>
    </source>
</evidence>
<feature type="compositionally biased region" description="Polar residues" evidence="6">
    <location>
        <begin position="1124"/>
        <end position="1133"/>
    </location>
</feature>
<proteinExistence type="inferred from homology"/>
<feature type="region of interest" description="Disordered" evidence="6">
    <location>
        <begin position="990"/>
        <end position="1133"/>
    </location>
</feature>
<dbReference type="GO" id="GO:0005634">
    <property type="term" value="C:nucleus"/>
    <property type="evidence" value="ECO:0007669"/>
    <property type="project" value="TreeGrafter"/>
</dbReference>
<feature type="domain" description="MYND-type" evidence="9">
    <location>
        <begin position="73"/>
        <end position="110"/>
    </location>
</feature>
<dbReference type="GO" id="GO:0016579">
    <property type="term" value="P:protein deubiquitination"/>
    <property type="evidence" value="ECO:0007669"/>
    <property type="project" value="InterPro"/>
</dbReference>
<dbReference type="SUPFAM" id="SSF54001">
    <property type="entry name" value="Cysteine proteinases"/>
    <property type="match status" value="1"/>
</dbReference>
<dbReference type="PANTHER" id="PTHR24006">
    <property type="entry name" value="UBIQUITIN CARBOXYL-TERMINAL HYDROLASE"/>
    <property type="match status" value="1"/>
</dbReference>
<evidence type="ECO:0000259" key="8">
    <source>
        <dbReference type="PROSITE" id="PS50235"/>
    </source>
</evidence>
<dbReference type="PANTHER" id="PTHR24006:SF677">
    <property type="entry name" value="UBIQUITIN CARBOXYL-TERMINAL HYDROLASE 19"/>
    <property type="match status" value="1"/>
</dbReference>
<evidence type="ECO:0000256" key="5">
    <source>
        <dbReference type="PROSITE-ProRule" id="PRU00134"/>
    </source>
</evidence>
<feature type="compositionally biased region" description="Polar residues" evidence="6">
    <location>
        <begin position="1039"/>
        <end position="1066"/>
    </location>
</feature>
<dbReference type="PROSITE" id="PS50235">
    <property type="entry name" value="USP_3"/>
    <property type="match status" value="1"/>
</dbReference>
<evidence type="ECO:0000256" key="7">
    <source>
        <dbReference type="SAM" id="Phobius"/>
    </source>
</evidence>
<feature type="region of interest" description="Disordered" evidence="6">
    <location>
        <begin position="863"/>
        <end position="923"/>
    </location>
</feature>
<keyword evidence="7" id="KW-0812">Transmembrane</keyword>
<evidence type="ECO:0000259" key="9">
    <source>
        <dbReference type="PROSITE" id="PS50865"/>
    </source>
</evidence>
<organism evidence="10 11">
    <name type="scientific">Kalanchoe fedtschenkoi</name>
    <name type="common">Lavender scallops</name>
    <name type="synonym">South American air plant</name>
    <dbReference type="NCBI Taxonomy" id="63787"/>
    <lineage>
        <taxon>Eukaryota</taxon>
        <taxon>Viridiplantae</taxon>
        <taxon>Streptophyta</taxon>
        <taxon>Embryophyta</taxon>
        <taxon>Tracheophyta</taxon>
        <taxon>Spermatophyta</taxon>
        <taxon>Magnoliopsida</taxon>
        <taxon>eudicotyledons</taxon>
        <taxon>Gunneridae</taxon>
        <taxon>Pentapetalae</taxon>
        <taxon>Saxifragales</taxon>
        <taxon>Crassulaceae</taxon>
        <taxon>Kalanchoe</taxon>
    </lineage>
</organism>
<dbReference type="InterPro" id="IPR002893">
    <property type="entry name" value="Znf_MYND"/>
</dbReference>
<dbReference type="Gene3D" id="3.90.70.10">
    <property type="entry name" value="Cysteine proteinases"/>
    <property type="match status" value="1"/>
</dbReference>
<dbReference type="PROSITE" id="PS00972">
    <property type="entry name" value="USP_1"/>
    <property type="match status" value="1"/>
</dbReference>
<dbReference type="CDD" id="cd02661">
    <property type="entry name" value="Peptidase_C19E"/>
    <property type="match status" value="1"/>
</dbReference>
<dbReference type="EnsemblPlants" id="Kaladp0001s0186.1.v1.1">
    <property type="protein sequence ID" value="Kaladp0001s0186.1.v1.1"/>
    <property type="gene ID" value="Kaladp0001s0186.v1.1"/>
</dbReference>
<dbReference type="GO" id="GO:0004843">
    <property type="term" value="F:cysteine-type deubiquitinase activity"/>
    <property type="evidence" value="ECO:0007669"/>
    <property type="project" value="InterPro"/>
</dbReference>
<dbReference type="Gramene" id="Kaladp0001s0186.1.v1.1">
    <property type="protein sequence ID" value="Kaladp0001s0186.1.v1.1"/>
    <property type="gene ID" value="Kaladp0001s0186.v1.1"/>
</dbReference>
<dbReference type="GO" id="GO:0008270">
    <property type="term" value="F:zinc ion binding"/>
    <property type="evidence" value="ECO:0007669"/>
    <property type="project" value="UniProtKB-KW"/>
</dbReference>
<dbReference type="InterPro" id="IPR028889">
    <property type="entry name" value="USP"/>
</dbReference>
<keyword evidence="4" id="KW-0862">Zinc</keyword>
<dbReference type="GO" id="GO:0005829">
    <property type="term" value="C:cytosol"/>
    <property type="evidence" value="ECO:0007669"/>
    <property type="project" value="TreeGrafter"/>
</dbReference>